<proteinExistence type="inferred from homology"/>
<keyword evidence="2" id="KW-0732">Signal</keyword>
<dbReference type="PANTHER" id="PTHR11304">
    <property type="entry name" value="EPHRIN"/>
    <property type="match status" value="1"/>
</dbReference>
<protein>
    <recommendedName>
        <fullName evidence="9">Ephrin RBD domain-containing protein</fullName>
    </recommendedName>
</protein>
<dbReference type="InterPro" id="IPR001799">
    <property type="entry name" value="Ephrin_RBD"/>
</dbReference>
<evidence type="ECO:0000256" key="5">
    <source>
        <dbReference type="ARBA" id="ARBA00023180"/>
    </source>
</evidence>
<evidence type="ECO:0000256" key="8">
    <source>
        <dbReference type="SAM" id="MobiDB-lite"/>
    </source>
</evidence>
<accession>A0A6H5IQ12</accession>
<feature type="compositionally biased region" description="Low complexity" evidence="8">
    <location>
        <begin position="287"/>
        <end position="300"/>
    </location>
</feature>
<dbReference type="InterPro" id="IPR008972">
    <property type="entry name" value="Cupredoxin"/>
</dbReference>
<evidence type="ECO:0000313" key="11">
    <source>
        <dbReference type="Proteomes" id="UP000479190"/>
    </source>
</evidence>
<dbReference type="GO" id="GO:0046875">
    <property type="term" value="F:ephrin receptor binding"/>
    <property type="evidence" value="ECO:0007669"/>
    <property type="project" value="TreeGrafter"/>
</dbReference>
<dbReference type="FunFam" id="2.60.40.420:FF:000054">
    <property type="entry name" value="Uncharacterized protein, isoform A"/>
    <property type="match status" value="1"/>
</dbReference>
<evidence type="ECO:0000259" key="9">
    <source>
        <dbReference type="PROSITE" id="PS51551"/>
    </source>
</evidence>
<evidence type="ECO:0000256" key="2">
    <source>
        <dbReference type="ARBA" id="ARBA00022729"/>
    </source>
</evidence>
<feature type="compositionally biased region" description="Polar residues" evidence="8">
    <location>
        <begin position="390"/>
        <end position="402"/>
    </location>
</feature>
<feature type="domain" description="Ephrin RBD" evidence="9">
    <location>
        <begin position="77"/>
        <end position="211"/>
    </location>
</feature>
<dbReference type="Pfam" id="PF00812">
    <property type="entry name" value="Ephrin"/>
    <property type="match status" value="1"/>
</dbReference>
<feature type="region of interest" description="Disordered" evidence="8">
    <location>
        <begin position="449"/>
        <end position="473"/>
    </location>
</feature>
<dbReference type="PRINTS" id="PR01347">
    <property type="entry name" value="EPHRIN"/>
</dbReference>
<dbReference type="GO" id="GO:0005886">
    <property type="term" value="C:plasma membrane"/>
    <property type="evidence" value="ECO:0007669"/>
    <property type="project" value="TreeGrafter"/>
</dbReference>
<dbReference type="OrthoDB" id="6250301at2759"/>
<dbReference type="SUPFAM" id="SSF49503">
    <property type="entry name" value="Cupredoxins"/>
    <property type="match status" value="1"/>
</dbReference>
<comment type="caution">
    <text evidence="6">Lacks conserved residue(s) required for the propagation of feature annotation.</text>
</comment>
<reference evidence="10 11" key="1">
    <citation type="submission" date="2020-02" db="EMBL/GenBank/DDBJ databases">
        <authorList>
            <person name="Ferguson B K."/>
        </authorList>
    </citation>
    <scope>NUCLEOTIDE SEQUENCE [LARGE SCALE GENOMIC DNA]</scope>
</reference>
<dbReference type="PANTHER" id="PTHR11304:SF29">
    <property type="entry name" value="EPHRIN"/>
    <property type="match status" value="1"/>
</dbReference>
<comment type="similarity">
    <text evidence="6 7">Belongs to the ephrin family.</text>
</comment>
<evidence type="ECO:0000256" key="7">
    <source>
        <dbReference type="RuleBase" id="RU004375"/>
    </source>
</evidence>
<dbReference type="InterPro" id="IPR031328">
    <property type="entry name" value="Ephrin"/>
</dbReference>
<dbReference type="AlphaFoldDB" id="A0A6H5IQ12"/>
<keyword evidence="4" id="KW-1015">Disulfide bond</keyword>
<dbReference type="GO" id="GO:0048013">
    <property type="term" value="P:ephrin receptor signaling pathway"/>
    <property type="evidence" value="ECO:0007669"/>
    <property type="project" value="TreeGrafter"/>
</dbReference>
<comment type="subcellular location">
    <subcellularLocation>
        <location evidence="1">Membrane</location>
    </subcellularLocation>
</comment>
<evidence type="ECO:0000256" key="3">
    <source>
        <dbReference type="ARBA" id="ARBA00023136"/>
    </source>
</evidence>
<evidence type="ECO:0000256" key="6">
    <source>
        <dbReference type="PROSITE-ProRule" id="PRU00884"/>
    </source>
</evidence>
<name>A0A6H5IQ12_9HYME</name>
<keyword evidence="5" id="KW-0325">Glycoprotein</keyword>
<keyword evidence="11" id="KW-1185">Reference proteome</keyword>
<dbReference type="PROSITE" id="PS51551">
    <property type="entry name" value="EPHRIN_RBD_2"/>
    <property type="match status" value="1"/>
</dbReference>
<gene>
    <name evidence="10" type="ORF">TBRA_LOCUS10670</name>
</gene>
<dbReference type="CDD" id="cd02675">
    <property type="entry name" value="Ephrin_ectodomain"/>
    <property type="match status" value="1"/>
</dbReference>
<dbReference type="Proteomes" id="UP000479190">
    <property type="component" value="Unassembled WGS sequence"/>
</dbReference>
<evidence type="ECO:0000313" key="10">
    <source>
        <dbReference type="EMBL" id="CAB0038903.1"/>
    </source>
</evidence>
<organism evidence="10 11">
    <name type="scientific">Trichogramma brassicae</name>
    <dbReference type="NCBI Taxonomy" id="86971"/>
    <lineage>
        <taxon>Eukaryota</taxon>
        <taxon>Metazoa</taxon>
        <taxon>Ecdysozoa</taxon>
        <taxon>Arthropoda</taxon>
        <taxon>Hexapoda</taxon>
        <taxon>Insecta</taxon>
        <taxon>Pterygota</taxon>
        <taxon>Neoptera</taxon>
        <taxon>Endopterygota</taxon>
        <taxon>Hymenoptera</taxon>
        <taxon>Apocrita</taxon>
        <taxon>Proctotrupomorpha</taxon>
        <taxon>Chalcidoidea</taxon>
        <taxon>Trichogrammatidae</taxon>
        <taxon>Trichogramma</taxon>
    </lineage>
</organism>
<dbReference type="Gene3D" id="2.60.40.420">
    <property type="entry name" value="Cupredoxins - blue copper proteins"/>
    <property type="match status" value="1"/>
</dbReference>
<feature type="compositionally biased region" description="Low complexity" evidence="8">
    <location>
        <begin position="228"/>
        <end position="253"/>
    </location>
</feature>
<evidence type="ECO:0000256" key="1">
    <source>
        <dbReference type="ARBA" id="ARBA00004370"/>
    </source>
</evidence>
<dbReference type="GO" id="GO:0007411">
    <property type="term" value="P:axon guidance"/>
    <property type="evidence" value="ECO:0007669"/>
    <property type="project" value="TreeGrafter"/>
</dbReference>
<evidence type="ECO:0000256" key="4">
    <source>
        <dbReference type="ARBA" id="ARBA00023157"/>
    </source>
</evidence>
<keyword evidence="3 7" id="KW-0472">Membrane</keyword>
<sequence>MYAPSNARNAIFNSSAFARCIALRALCALYIYRPAMCAALSIKNNFAPQPQPIDCEDIVIVRKVHRVHCIGRAHDHTHIYVFRIDNTDHIIDVNKNNAAFEYDQVNIICPVYQPGTYDDEAEKYIIYNVSKEEYETCRITNPSPRVIAICDKPFKTMYFTITFRPFTPQPGGLEFHPGRDYYFISTSSRDDLHRRIGGRCTTHNMKVVFKVCCNEQDQPNYVPSRNNSISVTSSTMSTSSGSGGSSTSTSIIGQHGGNANGISNGMPPAPLPPSVYKGSNDRFYPSNVLNNGPGGNSNNNNRDHTGMSNNNNNNNNRDEHPSNNQDNAVVPPTLSHIPQVPMFPNYPHQQPQPPIYGGRDHGMLPASQPPKTSITKKKNSLYRAARERSCCSSAQTTRSSATGIHHPAPRRPLRILGPPERSGEERGADVQRGLVEDVAADAMDVAAARRRGRPPALPAAVKRFSPPATNDHQSTILKKIKGDDDDDEATQCARRVKEETIYTLINENNEKRLGTRACACRVLCVIYVRTCTKL</sequence>
<dbReference type="EMBL" id="CADCXV010000928">
    <property type="protein sequence ID" value="CAB0038903.1"/>
    <property type="molecule type" value="Genomic_DNA"/>
</dbReference>
<feature type="region of interest" description="Disordered" evidence="8">
    <location>
        <begin position="220"/>
        <end position="429"/>
    </location>
</feature>